<dbReference type="AlphaFoldDB" id="A0A563EE57"/>
<protein>
    <submittedName>
        <fullName evidence="1">Uncharacterized protein</fullName>
    </submittedName>
</protein>
<organism evidence="1 2">
    <name type="scientific">Lentzea tibetensis</name>
    <dbReference type="NCBI Taxonomy" id="2591470"/>
    <lineage>
        <taxon>Bacteria</taxon>
        <taxon>Bacillati</taxon>
        <taxon>Actinomycetota</taxon>
        <taxon>Actinomycetes</taxon>
        <taxon>Pseudonocardiales</taxon>
        <taxon>Pseudonocardiaceae</taxon>
        <taxon>Lentzea</taxon>
    </lineage>
</organism>
<name>A0A563EE57_9PSEU</name>
<proteinExistence type="predicted"/>
<evidence type="ECO:0000313" key="1">
    <source>
        <dbReference type="EMBL" id="TWP43039.1"/>
    </source>
</evidence>
<comment type="caution">
    <text evidence="1">The sequence shown here is derived from an EMBL/GenBank/DDBJ whole genome shotgun (WGS) entry which is preliminary data.</text>
</comment>
<reference evidence="1 2" key="1">
    <citation type="submission" date="2019-07" db="EMBL/GenBank/DDBJ databases">
        <title>Lentzea xizangensis sp. nov., isolated from Qinghai-Tibetan Plateau Soils.</title>
        <authorList>
            <person name="Huang J."/>
        </authorList>
    </citation>
    <scope>NUCLEOTIDE SEQUENCE [LARGE SCALE GENOMIC DNA]</scope>
    <source>
        <strain evidence="1 2">FXJ1.1311</strain>
    </source>
</reference>
<accession>A0A563EE57</accession>
<dbReference type="RefSeq" id="WP_146361325.1">
    <property type="nucleotide sequence ID" value="NZ_VOBR01000075.1"/>
</dbReference>
<dbReference type="Proteomes" id="UP000316639">
    <property type="component" value="Unassembled WGS sequence"/>
</dbReference>
<dbReference type="EMBL" id="VOBR01000075">
    <property type="protein sequence ID" value="TWP43039.1"/>
    <property type="molecule type" value="Genomic_DNA"/>
</dbReference>
<sequence length="61" mass="6760">MAWTIVNEDVQAPASLTVAIRKHAAGLVEDEFMSPDLEQHRYGDPPTWAILTTEALARPEV</sequence>
<gene>
    <name evidence="1" type="ORF">FKR81_42900</name>
</gene>
<keyword evidence="2" id="KW-1185">Reference proteome</keyword>
<evidence type="ECO:0000313" key="2">
    <source>
        <dbReference type="Proteomes" id="UP000316639"/>
    </source>
</evidence>